<evidence type="ECO:0000313" key="3">
    <source>
        <dbReference type="Proteomes" id="UP000605361"/>
    </source>
</evidence>
<dbReference type="EMBL" id="JADOGI010000275">
    <property type="protein sequence ID" value="MBF8193337.1"/>
    <property type="molecule type" value="Genomic_DNA"/>
</dbReference>
<gene>
    <name evidence="2" type="ORF">ITP53_48245</name>
</gene>
<dbReference type="AlphaFoldDB" id="A0A931AR02"/>
<feature type="region of interest" description="Disordered" evidence="1">
    <location>
        <begin position="161"/>
        <end position="203"/>
    </location>
</feature>
<comment type="caution">
    <text evidence="2">The sequence shown here is derived from an EMBL/GenBank/DDBJ whole genome shotgun (WGS) entry which is preliminary data.</text>
</comment>
<proteinExistence type="predicted"/>
<name>A0A931AR02_9ACTN</name>
<evidence type="ECO:0000256" key="1">
    <source>
        <dbReference type="SAM" id="MobiDB-lite"/>
    </source>
</evidence>
<dbReference type="RefSeq" id="WP_195902207.1">
    <property type="nucleotide sequence ID" value="NZ_JADOGI010000275.1"/>
</dbReference>
<keyword evidence="3" id="KW-1185">Reference proteome</keyword>
<sequence length="203" mass="21911">MNHRYPPGPPPGEPRSTPPAWDSATSPDETARLSCEQLTAEKITAVRHTFYTSAARAIFTLQNGQRLTGEQSFAAAHAQAARTWWDLVDEEITGKRLTCDHAMRRVRSWARHYLTGEPPAARPGTLFDHALAHAARIAARDFLTDSGHLLTQHLINQAATPPTAAPVTTDLPATTGGKAMTGQPTVPAHPGAGDTLQRKDTLS</sequence>
<dbReference type="Proteomes" id="UP000605361">
    <property type="component" value="Unassembled WGS sequence"/>
</dbReference>
<accession>A0A931AR02</accession>
<reference evidence="2" key="1">
    <citation type="submission" date="2020-11" db="EMBL/GenBank/DDBJ databases">
        <title>Whole-genome analyses of Nonomuraea sp. K274.</title>
        <authorList>
            <person name="Veyisoglu A."/>
        </authorList>
    </citation>
    <scope>NUCLEOTIDE SEQUENCE</scope>
    <source>
        <strain evidence="2">K274</strain>
    </source>
</reference>
<protein>
    <submittedName>
        <fullName evidence="2">Uncharacterized protein</fullName>
    </submittedName>
</protein>
<feature type="compositionally biased region" description="Low complexity" evidence="1">
    <location>
        <begin position="161"/>
        <end position="175"/>
    </location>
</feature>
<evidence type="ECO:0000313" key="2">
    <source>
        <dbReference type="EMBL" id="MBF8193337.1"/>
    </source>
</evidence>
<feature type="compositionally biased region" description="Pro residues" evidence="1">
    <location>
        <begin position="1"/>
        <end position="17"/>
    </location>
</feature>
<organism evidence="2 3">
    <name type="scientific">Nonomuraea cypriaca</name>
    <dbReference type="NCBI Taxonomy" id="1187855"/>
    <lineage>
        <taxon>Bacteria</taxon>
        <taxon>Bacillati</taxon>
        <taxon>Actinomycetota</taxon>
        <taxon>Actinomycetes</taxon>
        <taxon>Streptosporangiales</taxon>
        <taxon>Streptosporangiaceae</taxon>
        <taxon>Nonomuraea</taxon>
    </lineage>
</organism>
<feature type="region of interest" description="Disordered" evidence="1">
    <location>
        <begin position="1"/>
        <end position="29"/>
    </location>
</feature>